<keyword evidence="2" id="KW-1185">Reference proteome</keyword>
<dbReference type="STRING" id="1869.MB27_41170"/>
<proteinExistence type="predicted"/>
<gene>
    <name evidence="1" type="ORF">MB27_41170</name>
</gene>
<protein>
    <submittedName>
        <fullName evidence="1">Uncharacterized protein</fullName>
    </submittedName>
</protein>
<evidence type="ECO:0000313" key="2">
    <source>
        <dbReference type="Proteomes" id="UP000054537"/>
    </source>
</evidence>
<sequence length="66" mass="7255">MAFPATRHAEDRYPMKKVLGWILVFLLVFWIGTNPAPAAEVARSLGQGVADIFSNIGTFFTELTNG</sequence>
<dbReference type="Proteomes" id="UP000054537">
    <property type="component" value="Unassembled WGS sequence"/>
</dbReference>
<organism evidence="1 2">
    <name type="scientific">Actinoplanes utahensis</name>
    <dbReference type="NCBI Taxonomy" id="1869"/>
    <lineage>
        <taxon>Bacteria</taxon>
        <taxon>Bacillati</taxon>
        <taxon>Actinomycetota</taxon>
        <taxon>Actinomycetes</taxon>
        <taxon>Micromonosporales</taxon>
        <taxon>Micromonosporaceae</taxon>
        <taxon>Actinoplanes</taxon>
    </lineage>
</organism>
<dbReference type="AlphaFoldDB" id="A0A0A6U8A2"/>
<name>A0A0A6U8A2_ACTUT</name>
<evidence type="ECO:0000313" key="1">
    <source>
        <dbReference type="EMBL" id="KHD72270.1"/>
    </source>
</evidence>
<reference evidence="1 2" key="1">
    <citation type="submission" date="2014-10" db="EMBL/GenBank/DDBJ databases">
        <title>Draft genome sequence of Actinoplanes utahensis NRRL 12052.</title>
        <authorList>
            <person name="Velasco-Bucheli B."/>
            <person name="del Cerro C."/>
            <person name="Hormigo D."/>
            <person name="Garcia J.L."/>
            <person name="Acebal C."/>
            <person name="Arroyo M."/>
            <person name="de la Mata I."/>
        </authorList>
    </citation>
    <scope>NUCLEOTIDE SEQUENCE [LARGE SCALE GENOMIC DNA]</scope>
    <source>
        <strain evidence="1 2">NRRL 12052</strain>
    </source>
</reference>
<comment type="caution">
    <text evidence="1">The sequence shown here is derived from an EMBL/GenBank/DDBJ whole genome shotgun (WGS) entry which is preliminary data.</text>
</comment>
<accession>A0A0A6U8A2</accession>
<dbReference type="EMBL" id="JRTT01000138">
    <property type="protein sequence ID" value="KHD72270.1"/>
    <property type="molecule type" value="Genomic_DNA"/>
</dbReference>